<dbReference type="InterPro" id="IPR029063">
    <property type="entry name" value="SAM-dependent_MTases_sf"/>
</dbReference>
<proteinExistence type="predicted"/>
<keyword evidence="1" id="KW-0489">Methyltransferase</keyword>
<evidence type="ECO:0000259" key="5">
    <source>
        <dbReference type="Pfam" id="PF00891"/>
    </source>
</evidence>
<dbReference type="GO" id="GO:0046983">
    <property type="term" value="F:protein dimerization activity"/>
    <property type="evidence" value="ECO:0007669"/>
    <property type="project" value="InterPro"/>
</dbReference>
<feature type="active site" description="Proton acceptor" evidence="4">
    <location>
        <position position="306"/>
    </location>
</feature>
<dbReference type="InterPro" id="IPR012967">
    <property type="entry name" value="COMT_dimerisation"/>
</dbReference>
<dbReference type="PANTHER" id="PTHR43712">
    <property type="entry name" value="PUTATIVE (AFU_ORTHOLOGUE AFUA_4G14580)-RELATED"/>
    <property type="match status" value="1"/>
</dbReference>
<organism evidence="7 8">
    <name type="scientific">Fonsecaea erecta</name>
    <dbReference type="NCBI Taxonomy" id="1367422"/>
    <lineage>
        <taxon>Eukaryota</taxon>
        <taxon>Fungi</taxon>
        <taxon>Dikarya</taxon>
        <taxon>Ascomycota</taxon>
        <taxon>Pezizomycotina</taxon>
        <taxon>Eurotiomycetes</taxon>
        <taxon>Chaetothyriomycetidae</taxon>
        <taxon>Chaetothyriales</taxon>
        <taxon>Herpotrichiellaceae</taxon>
        <taxon>Fonsecaea</taxon>
    </lineage>
</organism>
<dbReference type="InterPro" id="IPR001077">
    <property type="entry name" value="COMT_C"/>
</dbReference>
<gene>
    <name evidence="7" type="ORF">AYL99_02513</name>
</gene>
<dbReference type="STRING" id="1367422.A0A178ZV28"/>
<keyword evidence="8" id="KW-1185">Reference proteome</keyword>
<dbReference type="PANTHER" id="PTHR43712:SF2">
    <property type="entry name" value="O-METHYLTRANSFERASE CICE"/>
    <property type="match status" value="1"/>
</dbReference>
<dbReference type="SUPFAM" id="SSF46785">
    <property type="entry name" value="Winged helix' DNA-binding domain"/>
    <property type="match status" value="1"/>
</dbReference>
<dbReference type="InterPro" id="IPR016461">
    <property type="entry name" value="COMT-like"/>
</dbReference>
<evidence type="ECO:0000313" key="7">
    <source>
        <dbReference type="EMBL" id="OAP63286.1"/>
    </source>
</evidence>
<dbReference type="RefSeq" id="XP_018696653.1">
    <property type="nucleotide sequence ID" value="XM_018834029.1"/>
</dbReference>
<evidence type="ECO:0000256" key="2">
    <source>
        <dbReference type="ARBA" id="ARBA00022679"/>
    </source>
</evidence>
<evidence type="ECO:0000259" key="6">
    <source>
        <dbReference type="Pfam" id="PF08100"/>
    </source>
</evidence>
<protein>
    <submittedName>
        <fullName evidence="7">Uncharacterized protein</fullName>
    </submittedName>
</protein>
<dbReference type="AlphaFoldDB" id="A0A178ZV28"/>
<dbReference type="SUPFAM" id="SSF53335">
    <property type="entry name" value="S-adenosyl-L-methionine-dependent methyltransferases"/>
    <property type="match status" value="1"/>
</dbReference>
<dbReference type="Gene3D" id="3.40.50.150">
    <property type="entry name" value="Vaccinia Virus protein VP39"/>
    <property type="match status" value="1"/>
</dbReference>
<dbReference type="InterPro" id="IPR036390">
    <property type="entry name" value="WH_DNA-bd_sf"/>
</dbReference>
<evidence type="ECO:0000256" key="3">
    <source>
        <dbReference type="ARBA" id="ARBA00022691"/>
    </source>
</evidence>
<dbReference type="PROSITE" id="PS51683">
    <property type="entry name" value="SAM_OMT_II"/>
    <property type="match status" value="1"/>
</dbReference>
<dbReference type="PIRSF" id="PIRSF005739">
    <property type="entry name" value="O-mtase"/>
    <property type="match status" value="1"/>
</dbReference>
<dbReference type="GeneID" id="30006683"/>
<dbReference type="InterPro" id="IPR036388">
    <property type="entry name" value="WH-like_DNA-bd_sf"/>
</dbReference>
<feature type="domain" description="O-methyltransferase dimerisation" evidence="6">
    <location>
        <begin position="68"/>
        <end position="140"/>
    </location>
</feature>
<dbReference type="Gene3D" id="1.10.10.10">
    <property type="entry name" value="Winged helix-like DNA-binding domain superfamily/Winged helix DNA-binding domain"/>
    <property type="match status" value="1"/>
</dbReference>
<dbReference type="OrthoDB" id="1535081at2759"/>
<feature type="domain" description="O-methyltransferase C-terminal" evidence="5">
    <location>
        <begin position="182"/>
        <end position="375"/>
    </location>
</feature>
<evidence type="ECO:0000256" key="1">
    <source>
        <dbReference type="ARBA" id="ARBA00022603"/>
    </source>
</evidence>
<dbReference type="GO" id="GO:0008171">
    <property type="term" value="F:O-methyltransferase activity"/>
    <property type="evidence" value="ECO:0007669"/>
    <property type="project" value="InterPro"/>
</dbReference>
<dbReference type="GO" id="GO:0032259">
    <property type="term" value="P:methylation"/>
    <property type="evidence" value="ECO:0007669"/>
    <property type="project" value="UniProtKB-KW"/>
</dbReference>
<dbReference type="Pfam" id="PF08100">
    <property type="entry name" value="Dimerisation"/>
    <property type="match status" value="1"/>
</dbReference>
<dbReference type="EMBL" id="LVYI01000002">
    <property type="protein sequence ID" value="OAP63286.1"/>
    <property type="molecule type" value="Genomic_DNA"/>
</dbReference>
<dbReference type="Proteomes" id="UP000078343">
    <property type="component" value="Unassembled WGS sequence"/>
</dbReference>
<sequence length="398" mass="43433">MSGPSDNLTALLALRDSLNASIDALSSLTPEERSQAPKVNPVRQQIWSTATRIVSETANPMQESTRIAFMPWLNAVVRTALELDLFNLLGQSTTASELAQKTGADVTLIVRIMRVLTGFHIVSELGEETYAATPVSRALTMPATADLNKHIFDSSWGCIGKMPAYLAKLGYKNPEEPDNTLSHYATGTDFFAYLRNDPARLARFNSAMKGAATLVASPVPSSLLEPGAADGNGVVMVDVGGGHGQVTQKVMEENPHLKGRFVVQDLGAIIEEARARNPEYEVMEYDFFTPQPIRGARIYFMRRVLHDFPDSKCREILRNQIQGMVKGHSKLLVCETVLPAVGCSGFESLADISRTTFCSMQRSAKQWTALLASVGLKIVQIWPAKGVGSFAVIESELE</sequence>
<keyword evidence="2" id="KW-0808">Transferase</keyword>
<evidence type="ECO:0000256" key="4">
    <source>
        <dbReference type="PIRSR" id="PIRSR005739-1"/>
    </source>
</evidence>
<evidence type="ECO:0000313" key="8">
    <source>
        <dbReference type="Proteomes" id="UP000078343"/>
    </source>
</evidence>
<accession>A0A178ZV28</accession>
<comment type="caution">
    <text evidence="7">The sequence shown here is derived from an EMBL/GenBank/DDBJ whole genome shotgun (WGS) entry which is preliminary data.</text>
</comment>
<name>A0A178ZV28_9EURO</name>
<dbReference type="Pfam" id="PF00891">
    <property type="entry name" value="Methyltransf_2"/>
    <property type="match status" value="1"/>
</dbReference>
<keyword evidence="3" id="KW-0949">S-adenosyl-L-methionine</keyword>
<reference evidence="7 8" key="1">
    <citation type="submission" date="2016-04" db="EMBL/GenBank/DDBJ databases">
        <title>Draft genome of Fonsecaea erecta CBS 125763.</title>
        <authorList>
            <person name="Weiss V.A."/>
            <person name="Vicente V.A."/>
            <person name="Raittz R.T."/>
            <person name="Moreno L.F."/>
            <person name="De Souza E.M."/>
            <person name="Pedrosa F.O."/>
            <person name="Steffens M.B."/>
            <person name="Faoro H."/>
            <person name="Tadra-Sfeir M.Z."/>
            <person name="Najafzadeh M.J."/>
            <person name="Felipe M.S."/>
            <person name="Teixeira M."/>
            <person name="Sun J."/>
            <person name="Xi L."/>
            <person name="Gomes R."/>
            <person name="De Azevedo C.M."/>
            <person name="Salgado C.G."/>
            <person name="Da Silva M.B."/>
            <person name="Nascimento M.F."/>
            <person name="Queiroz-Telles F."/>
            <person name="Attili D.S."/>
            <person name="Gorbushina A."/>
        </authorList>
    </citation>
    <scope>NUCLEOTIDE SEQUENCE [LARGE SCALE GENOMIC DNA]</scope>
    <source>
        <strain evidence="7 8">CBS 125763</strain>
    </source>
</reference>